<evidence type="ECO:0000259" key="6">
    <source>
        <dbReference type="Pfam" id="PF00890"/>
    </source>
</evidence>
<dbReference type="Proteomes" id="UP000196218">
    <property type="component" value="Unassembled WGS sequence"/>
</dbReference>
<sequence length="614" mass="64137">MGAVVEQRWDEEVDLLVFGAGAAGMTAALVADHEGLAVLVCEKTAAVGGITATSGGTTWVPGTRLSVEAGVPDSVEDARRFLQSVVGARGGDDAREAFLQSGPAAIDELARISDVKFIAAAAHPDYVNGPGAAYGGRALVPAPFDARVLGRAFARVRPPRKEFMGLGGMMVARNDLNALLAPFASAANFRRTLAVVGRYALDRLRFARGTQLVMGNALAARLYYSLLKRRVDVRFDTPLLELVRENGRVVGAIVATPDGGRRRIGARRGVVLATGGITRHPALRRQLFPAAAQPLSLSPDTHTGDGVDRAQRVGARVEDGGDSPGLWMPCSIRRASATDSGGDSVWPHIILDRAKPGLIAVNRRGERFVNESNSYHDFVMGMLHDDGNGPSVPAHLIVDDAFIHTYGLGLLMPARSAARIAEFERAGYLVKGATLAELAAKLQVDAAGLARTVETYNRDAADGKDPAFRRGSSPMSRFNGDPAQQPNPCIRPIGAGPYYAVTVWPADLACSAGLSGTANGEVLDDAGRVIPGLFTCGNDLASIFRGTYPGPGTTLGPAIVFGWRIAKFAAHGEVAAGDPAASDPAASDPAAGAPAADDASSAAPHRPVCADAHD</sequence>
<evidence type="ECO:0000256" key="5">
    <source>
        <dbReference type="SAM" id="MobiDB-lite"/>
    </source>
</evidence>
<dbReference type="InterPro" id="IPR050315">
    <property type="entry name" value="FAD-oxidoreductase_2"/>
</dbReference>
<reference evidence="7 8" key="1">
    <citation type="submission" date="2016-04" db="EMBL/GenBank/DDBJ databases">
        <authorList>
            <person name="Peeters C."/>
        </authorList>
    </citation>
    <scope>NUCLEOTIDE SEQUENCE [LARGE SCALE GENOMIC DNA]</scope>
    <source>
        <strain evidence="7">LMG 29311</strain>
    </source>
</reference>
<dbReference type="RefSeq" id="WP_088927113.1">
    <property type="nucleotide sequence ID" value="NZ_CADFGW010000001.1"/>
</dbReference>
<feature type="region of interest" description="Disordered" evidence="5">
    <location>
        <begin position="576"/>
        <end position="614"/>
    </location>
</feature>
<evidence type="ECO:0000256" key="4">
    <source>
        <dbReference type="ARBA" id="ARBA00023002"/>
    </source>
</evidence>
<proteinExistence type="predicted"/>
<evidence type="ECO:0000256" key="2">
    <source>
        <dbReference type="ARBA" id="ARBA00022630"/>
    </source>
</evidence>
<evidence type="ECO:0000313" key="7">
    <source>
        <dbReference type="EMBL" id="SAK01082.1"/>
    </source>
</evidence>
<accession>A0ABD7LAV9</accession>
<dbReference type="Gene3D" id="3.50.50.60">
    <property type="entry name" value="FAD/NAD(P)-binding domain"/>
    <property type="match status" value="2"/>
</dbReference>
<dbReference type="Pfam" id="PF00890">
    <property type="entry name" value="FAD_binding_2"/>
    <property type="match status" value="1"/>
</dbReference>
<dbReference type="AlphaFoldDB" id="A0ABD7LAV9"/>
<dbReference type="InterPro" id="IPR036188">
    <property type="entry name" value="FAD/NAD-bd_sf"/>
</dbReference>
<evidence type="ECO:0000256" key="1">
    <source>
        <dbReference type="ARBA" id="ARBA00001974"/>
    </source>
</evidence>
<evidence type="ECO:0000313" key="8">
    <source>
        <dbReference type="Proteomes" id="UP000196218"/>
    </source>
</evidence>
<dbReference type="GO" id="GO:0016491">
    <property type="term" value="F:oxidoreductase activity"/>
    <property type="evidence" value="ECO:0007669"/>
    <property type="project" value="UniProtKB-KW"/>
</dbReference>
<feature type="domain" description="FAD-dependent oxidoreductase 2 FAD-binding" evidence="6">
    <location>
        <begin position="14"/>
        <end position="555"/>
    </location>
</feature>
<protein>
    <submittedName>
        <fullName evidence="7">Fumarate reductase/succinate dehydrogenase flavoprotein-like protein</fullName>
    </submittedName>
</protein>
<dbReference type="GO" id="GO:0008202">
    <property type="term" value="P:steroid metabolic process"/>
    <property type="evidence" value="ECO:0007669"/>
    <property type="project" value="UniProtKB-ARBA"/>
</dbReference>
<keyword evidence="2" id="KW-0285">Flavoprotein</keyword>
<keyword evidence="3" id="KW-0274">FAD</keyword>
<organism evidence="7 8">
    <name type="scientific">Burkholderia multivorans</name>
    <dbReference type="NCBI Taxonomy" id="87883"/>
    <lineage>
        <taxon>Bacteria</taxon>
        <taxon>Pseudomonadati</taxon>
        <taxon>Pseudomonadota</taxon>
        <taxon>Betaproteobacteria</taxon>
        <taxon>Burkholderiales</taxon>
        <taxon>Burkholderiaceae</taxon>
        <taxon>Burkholderia</taxon>
        <taxon>Burkholderia cepacia complex</taxon>
    </lineage>
</organism>
<feature type="compositionally biased region" description="Low complexity" evidence="5">
    <location>
        <begin position="576"/>
        <end position="604"/>
    </location>
</feature>
<dbReference type="InterPro" id="IPR003953">
    <property type="entry name" value="FAD-dep_OxRdtase_2_FAD-bd"/>
</dbReference>
<dbReference type="SUPFAM" id="SSF51905">
    <property type="entry name" value="FAD/NAD(P)-binding domain"/>
    <property type="match status" value="1"/>
</dbReference>
<dbReference type="PANTHER" id="PTHR43400:SF10">
    <property type="entry name" value="3-OXOSTEROID 1-DEHYDROGENASE"/>
    <property type="match status" value="1"/>
</dbReference>
<comment type="cofactor">
    <cofactor evidence="1">
        <name>FAD</name>
        <dbReference type="ChEBI" id="CHEBI:57692"/>
    </cofactor>
</comment>
<gene>
    <name evidence="7" type="ORF">UA18_04982</name>
</gene>
<evidence type="ECO:0000256" key="3">
    <source>
        <dbReference type="ARBA" id="ARBA00022827"/>
    </source>
</evidence>
<comment type="caution">
    <text evidence="7">The sequence shown here is derived from an EMBL/GenBank/DDBJ whole genome shotgun (WGS) entry which is preliminary data.</text>
</comment>
<name>A0ABD7LAV9_9BURK</name>
<dbReference type="PANTHER" id="PTHR43400">
    <property type="entry name" value="FUMARATE REDUCTASE"/>
    <property type="match status" value="1"/>
</dbReference>
<dbReference type="InterPro" id="IPR027477">
    <property type="entry name" value="Succ_DH/fumarate_Rdtase_cat_sf"/>
</dbReference>
<keyword evidence="4" id="KW-0560">Oxidoreductase</keyword>
<dbReference type="EMBL" id="FKJW01000005">
    <property type="protein sequence ID" value="SAK01082.1"/>
    <property type="molecule type" value="Genomic_DNA"/>
</dbReference>
<feature type="region of interest" description="Disordered" evidence="5">
    <location>
        <begin position="461"/>
        <end position="485"/>
    </location>
</feature>
<dbReference type="SUPFAM" id="SSF56425">
    <property type="entry name" value="Succinate dehydrogenase/fumarate reductase flavoprotein, catalytic domain"/>
    <property type="match status" value="1"/>
</dbReference>